<evidence type="ECO:0000256" key="1">
    <source>
        <dbReference type="SAM" id="MobiDB-lite"/>
    </source>
</evidence>
<name>A0A2X1WHG3_9BURK</name>
<proteinExistence type="predicted"/>
<evidence type="ECO:0000313" key="2">
    <source>
        <dbReference type="EMBL" id="SPY08054.1"/>
    </source>
</evidence>
<sequence>MRSQFQTFDDLVGASGLGYQEVLDLLTAWQDNHLITLDLRFTGGWTKDEDEYLVINYPDPYKDIEDMAMELGRTIGDIYDRVKRLDIKRGYKFDDRKEKVKAQPKQKPVKLPKPKQKTIQRFNPKDNPWAYINLKP</sequence>
<dbReference type="EMBL" id="UATH01000001">
    <property type="protein sequence ID" value="SPY08054.1"/>
    <property type="molecule type" value="Genomic_DNA"/>
</dbReference>
<reference evidence="2 3" key="1">
    <citation type="submission" date="2018-06" db="EMBL/GenBank/DDBJ databases">
        <authorList>
            <consortium name="Pathogen Informatics"/>
            <person name="Doyle S."/>
        </authorList>
    </citation>
    <scope>NUCLEOTIDE SEQUENCE [LARGE SCALE GENOMIC DNA]</scope>
    <source>
        <strain evidence="2 3">NCTC11009</strain>
    </source>
</reference>
<feature type="region of interest" description="Disordered" evidence="1">
    <location>
        <begin position="96"/>
        <end position="116"/>
    </location>
</feature>
<dbReference type="AlphaFoldDB" id="A0A2X1WHG3"/>
<gene>
    <name evidence="2" type="ORF">NCTC11009_01271</name>
</gene>
<evidence type="ECO:0000313" key="3">
    <source>
        <dbReference type="Proteomes" id="UP000250242"/>
    </source>
</evidence>
<dbReference type="Proteomes" id="UP000250242">
    <property type="component" value="Unassembled WGS sequence"/>
</dbReference>
<accession>A0A2X1WHG3</accession>
<protein>
    <submittedName>
        <fullName evidence="2">Uncharacterized protein</fullName>
    </submittedName>
</protein>
<organism evidence="2 3">
    <name type="scientific">Oligella urethralis</name>
    <dbReference type="NCBI Taxonomy" id="90245"/>
    <lineage>
        <taxon>Bacteria</taxon>
        <taxon>Pseudomonadati</taxon>
        <taxon>Pseudomonadota</taxon>
        <taxon>Betaproteobacteria</taxon>
        <taxon>Burkholderiales</taxon>
        <taxon>Alcaligenaceae</taxon>
        <taxon>Oligella</taxon>
    </lineage>
</organism>
<feature type="compositionally biased region" description="Basic residues" evidence="1">
    <location>
        <begin position="102"/>
        <end position="116"/>
    </location>
</feature>